<comment type="caution">
    <text evidence="6">The sequence shown here is derived from an EMBL/GenBank/DDBJ whole genome shotgun (WGS) entry which is preliminary data.</text>
</comment>
<evidence type="ECO:0000313" key="6">
    <source>
        <dbReference type="EMBL" id="HIV04357.1"/>
    </source>
</evidence>
<organism evidence="6 7">
    <name type="scientific">Candidatus Spyradosoma merdigallinarum</name>
    <dbReference type="NCBI Taxonomy" id="2840950"/>
    <lineage>
        <taxon>Bacteria</taxon>
        <taxon>Pseudomonadati</taxon>
        <taxon>Verrucomicrobiota</taxon>
        <taxon>Opitutia</taxon>
        <taxon>Opitutia incertae sedis</taxon>
        <taxon>Candidatus Spyradosoma</taxon>
    </lineage>
</organism>
<dbReference type="PANTHER" id="PTHR30290:SF10">
    <property type="entry name" value="PERIPLASMIC OLIGOPEPTIDE-BINDING PROTEIN-RELATED"/>
    <property type="match status" value="1"/>
</dbReference>
<evidence type="ECO:0000256" key="2">
    <source>
        <dbReference type="ARBA" id="ARBA00005695"/>
    </source>
</evidence>
<evidence type="ECO:0000259" key="5">
    <source>
        <dbReference type="Pfam" id="PF00496"/>
    </source>
</evidence>
<accession>A0A9D1NKT1</accession>
<proteinExistence type="inferred from homology"/>
<dbReference type="Pfam" id="PF00496">
    <property type="entry name" value="SBP_bac_5"/>
    <property type="match status" value="1"/>
</dbReference>
<dbReference type="InterPro" id="IPR000914">
    <property type="entry name" value="SBP_5_dom"/>
</dbReference>
<dbReference type="Gene3D" id="3.40.190.10">
    <property type="entry name" value="Periplasmic binding protein-like II"/>
    <property type="match status" value="1"/>
</dbReference>
<dbReference type="FunFam" id="3.90.76.10:FF:000001">
    <property type="entry name" value="Oligopeptide ABC transporter substrate-binding protein"/>
    <property type="match status" value="1"/>
</dbReference>
<dbReference type="EMBL" id="DVOG01000113">
    <property type="protein sequence ID" value="HIV04357.1"/>
    <property type="molecule type" value="Genomic_DNA"/>
</dbReference>
<dbReference type="Proteomes" id="UP000886812">
    <property type="component" value="Unassembled WGS sequence"/>
</dbReference>
<dbReference type="FunFam" id="3.10.105.10:FF:000001">
    <property type="entry name" value="Oligopeptide ABC transporter, oligopeptide-binding protein"/>
    <property type="match status" value="1"/>
</dbReference>
<dbReference type="PANTHER" id="PTHR30290">
    <property type="entry name" value="PERIPLASMIC BINDING COMPONENT OF ABC TRANSPORTER"/>
    <property type="match status" value="1"/>
</dbReference>
<gene>
    <name evidence="6" type="ORF">IAC75_04305</name>
</gene>
<comment type="subcellular location">
    <subcellularLocation>
        <location evidence="1">Cell envelope</location>
    </subcellularLocation>
</comment>
<reference evidence="6" key="1">
    <citation type="submission" date="2020-10" db="EMBL/GenBank/DDBJ databases">
        <authorList>
            <person name="Gilroy R."/>
        </authorList>
    </citation>
    <scope>NUCLEOTIDE SEQUENCE</scope>
    <source>
        <strain evidence="6">10669</strain>
    </source>
</reference>
<reference evidence="6" key="2">
    <citation type="journal article" date="2021" name="PeerJ">
        <title>Extensive microbial diversity within the chicken gut microbiome revealed by metagenomics and culture.</title>
        <authorList>
            <person name="Gilroy R."/>
            <person name="Ravi A."/>
            <person name="Getino M."/>
            <person name="Pursley I."/>
            <person name="Horton D.L."/>
            <person name="Alikhan N.F."/>
            <person name="Baker D."/>
            <person name="Gharbi K."/>
            <person name="Hall N."/>
            <person name="Watson M."/>
            <person name="Adriaenssens E.M."/>
            <person name="Foster-Nyarko E."/>
            <person name="Jarju S."/>
            <person name="Secka A."/>
            <person name="Antonio M."/>
            <person name="Oren A."/>
            <person name="Chaudhuri R.R."/>
            <person name="La Ragione R."/>
            <person name="Hildebrand F."/>
            <person name="Pallen M.J."/>
        </authorList>
    </citation>
    <scope>NUCLEOTIDE SEQUENCE</scope>
    <source>
        <strain evidence="6">10669</strain>
    </source>
</reference>
<dbReference type="Gene3D" id="3.90.76.10">
    <property type="entry name" value="Dipeptide-binding Protein, Domain 1"/>
    <property type="match status" value="1"/>
</dbReference>
<feature type="domain" description="Solute-binding protein family 5" evidence="5">
    <location>
        <begin position="92"/>
        <end position="480"/>
    </location>
</feature>
<dbReference type="SUPFAM" id="SSF53850">
    <property type="entry name" value="Periplasmic binding protein-like II"/>
    <property type="match status" value="1"/>
</dbReference>
<keyword evidence="3" id="KW-0813">Transport</keyword>
<dbReference type="InterPro" id="IPR030678">
    <property type="entry name" value="Peptide/Ni-bd"/>
</dbReference>
<dbReference type="PIRSF" id="PIRSF002741">
    <property type="entry name" value="MppA"/>
    <property type="match status" value="1"/>
</dbReference>
<dbReference type="Gene3D" id="3.10.105.10">
    <property type="entry name" value="Dipeptide-binding Protein, Domain 3"/>
    <property type="match status" value="1"/>
</dbReference>
<dbReference type="GO" id="GO:0015833">
    <property type="term" value="P:peptide transport"/>
    <property type="evidence" value="ECO:0007669"/>
    <property type="project" value="TreeGrafter"/>
</dbReference>
<evidence type="ECO:0000256" key="4">
    <source>
        <dbReference type="ARBA" id="ARBA00022729"/>
    </source>
</evidence>
<evidence type="ECO:0000256" key="1">
    <source>
        <dbReference type="ARBA" id="ARBA00004196"/>
    </source>
</evidence>
<keyword evidence="4" id="KW-0732">Signal</keyword>
<dbReference type="GO" id="GO:0030288">
    <property type="term" value="C:outer membrane-bounded periplasmic space"/>
    <property type="evidence" value="ECO:0007669"/>
    <property type="project" value="UniProtKB-ARBA"/>
</dbReference>
<dbReference type="AlphaFoldDB" id="A0A9D1NKT1"/>
<dbReference type="PROSITE" id="PS51257">
    <property type="entry name" value="PROKAR_LIPOPROTEIN"/>
    <property type="match status" value="1"/>
</dbReference>
<name>A0A9D1NKT1_9BACT</name>
<evidence type="ECO:0000313" key="7">
    <source>
        <dbReference type="Proteomes" id="UP000886812"/>
    </source>
</evidence>
<sequence>MREQPRSIPRVPAPRFFRGIAPLFAAAVCLLSAACGPRERPVDVAAREGILLVGNGGEPAALDPQLVTGVIESRLMLALFEGLARYDPRTLEPRPAIAESWEFSPDGLRCTFRLRGNARWSDGRPITSADFLFSFRRLLSPKLASPCASLFFAPVKNALAFANGEIADFSQVGFSAPDARTVVVELAAPCPYFLALVCHPSWSAVPAHVILKFGKIDERSTLWTRPENFVGSGPFRLKSWRVAYRIEVEKNPHYRDAENVRLNGIRFDALEDQFAEERAFRDGQYHVTNTVPPSRVAVLRERGDPALRLDPYFSTAFIRVNCSRPPLNDVRVRRALSLALDREALAERVLRAGETPAYSFVPAFDGVPASAECSPRRSRAEELAEARRLLAEAGFPGGKGFPEISYLFNTSDGAQFFAQAIQEMWRKNLGVKVSLKNQEYKVYRVSMEQGDYDLARSAWSGDYLDSTTFLDLFSSASNMNWTGWTSADYDRLLGEAARERDAAARAELLRDAEKILAADVPVIPTVHSRNKFLIRPEVRGWFPNLLDIHPYNNVFLRKTPEK</sequence>
<dbReference type="GO" id="GO:1904680">
    <property type="term" value="F:peptide transmembrane transporter activity"/>
    <property type="evidence" value="ECO:0007669"/>
    <property type="project" value="TreeGrafter"/>
</dbReference>
<dbReference type="InterPro" id="IPR039424">
    <property type="entry name" value="SBP_5"/>
</dbReference>
<comment type="similarity">
    <text evidence="2">Belongs to the bacterial solute-binding protein 5 family.</text>
</comment>
<protein>
    <submittedName>
        <fullName evidence="6">Peptide ABC transporter substrate-binding protein</fullName>
    </submittedName>
</protein>
<dbReference type="CDD" id="cd08504">
    <property type="entry name" value="PBP2_OppA"/>
    <property type="match status" value="1"/>
</dbReference>
<evidence type="ECO:0000256" key="3">
    <source>
        <dbReference type="ARBA" id="ARBA00022448"/>
    </source>
</evidence>
<dbReference type="GO" id="GO:0043190">
    <property type="term" value="C:ATP-binding cassette (ABC) transporter complex"/>
    <property type="evidence" value="ECO:0007669"/>
    <property type="project" value="InterPro"/>
</dbReference>